<dbReference type="AlphaFoldDB" id="A0A0F9H380"/>
<dbReference type="EMBL" id="LAZR01016202">
    <property type="protein sequence ID" value="KKM05524.1"/>
    <property type="molecule type" value="Genomic_DNA"/>
</dbReference>
<evidence type="ECO:0000313" key="1">
    <source>
        <dbReference type="EMBL" id="KKM05524.1"/>
    </source>
</evidence>
<protein>
    <submittedName>
        <fullName evidence="1">Uncharacterized protein</fullName>
    </submittedName>
</protein>
<gene>
    <name evidence="1" type="ORF">LCGC14_1753280</name>
</gene>
<reference evidence="1" key="1">
    <citation type="journal article" date="2015" name="Nature">
        <title>Complex archaea that bridge the gap between prokaryotes and eukaryotes.</title>
        <authorList>
            <person name="Spang A."/>
            <person name="Saw J.H."/>
            <person name="Jorgensen S.L."/>
            <person name="Zaremba-Niedzwiedzka K."/>
            <person name="Martijn J."/>
            <person name="Lind A.E."/>
            <person name="van Eijk R."/>
            <person name="Schleper C."/>
            <person name="Guy L."/>
            <person name="Ettema T.J."/>
        </authorList>
    </citation>
    <scope>NUCLEOTIDE SEQUENCE</scope>
</reference>
<comment type="caution">
    <text evidence="1">The sequence shown here is derived from an EMBL/GenBank/DDBJ whole genome shotgun (WGS) entry which is preliminary data.</text>
</comment>
<proteinExistence type="predicted"/>
<name>A0A0F9H380_9ZZZZ</name>
<sequence>MRKTKKTNDLDNHIMATKKKVKFYSHKLGKEIKVLIVEIKTVDKEGKPKRILVKMPDGNIVEKRAVNVKFV</sequence>
<organism evidence="1">
    <name type="scientific">marine sediment metagenome</name>
    <dbReference type="NCBI Taxonomy" id="412755"/>
    <lineage>
        <taxon>unclassified sequences</taxon>
        <taxon>metagenomes</taxon>
        <taxon>ecological metagenomes</taxon>
    </lineage>
</organism>
<accession>A0A0F9H380</accession>